<feature type="compositionally biased region" description="Polar residues" evidence="1">
    <location>
        <begin position="1"/>
        <end position="10"/>
    </location>
</feature>
<evidence type="ECO:0000313" key="2">
    <source>
        <dbReference type="EMBL" id="EME86381.1"/>
    </source>
</evidence>
<dbReference type="VEuPathDB" id="FungiDB:MYCFIDRAFT_210490"/>
<dbReference type="EMBL" id="KB446556">
    <property type="protein sequence ID" value="EME86381.1"/>
    <property type="molecule type" value="Genomic_DNA"/>
</dbReference>
<keyword evidence="3" id="KW-1185">Reference proteome</keyword>
<evidence type="ECO:0000256" key="1">
    <source>
        <dbReference type="SAM" id="MobiDB-lite"/>
    </source>
</evidence>
<gene>
    <name evidence="2" type="ORF">MYCFIDRAFT_210490</name>
</gene>
<organism evidence="2 3">
    <name type="scientific">Pseudocercospora fijiensis (strain CIRAD86)</name>
    <name type="common">Black leaf streak disease fungus</name>
    <name type="synonym">Mycosphaerella fijiensis</name>
    <dbReference type="NCBI Taxonomy" id="383855"/>
    <lineage>
        <taxon>Eukaryota</taxon>
        <taxon>Fungi</taxon>
        <taxon>Dikarya</taxon>
        <taxon>Ascomycota</taxon>
        <taxon>Pezizomycotina</taxon>
        <taxon>Dothideomycetes</taxon>
        <taxon>Dothideomycetidae</taxon>
        <taxon>Mycosphaerellales</taxon>
        <taxon>Mycosphaerellaceae</taxon>
        <taxon>Pseudocercospora</taxon>
    </lineage>
</organism>
<protein>
    <submittedName>
        <fullName evidence="2">Uncharacterized protein</fullName>
    </submittedName>
</protein>
<feature type="region of interest" description="Disordered" evidence="1">
    <location>
        <begin position="1"/>
        <end position="41"/>
    </location>
</feature>
<dbReference type="HOGENOM" id="CLU_2655550_0_0_1"/>
<feature type="compositionally biased region" description="Basic and acidic residues" evidence="1">
    <location>
        <begin position="11"/>
        <end position="22"/>
    </location>
</feature>
<dbReference type="Proteomes" id="UP000016932">
    <property type="component" value="Unassembled WGS sequence"/>
</dbReference>
<reference evidence="2 3" key="1">
    <citation type="journal article" date="2012" name="PLoS Pathog.">
        <title>Diverse lifestyles and strategies of plant pathogenesis encoded in the genomes of eighteen Dothideomycetes fungi.</title>
        <authorList>
            <person name="Ohm R.A."/>
            <person name="Feau N."/>
            <person name="Henrissat B."/>
            <person name="Schoch C.L."/>
            <person name="Horwitz B.A."/>
            <person name="Barry K.W."/>
            <person name="Condon B.J."/>
            <person name="Copeland A.C."/>
            <person name="Dhillon B."/>
            <person name="Glaser F."/>
            <person name="Hesse C.N."/>
            <person name="Kosti I."/>
            <person name="LaButti K."/>
            <person name="Lindquist E.A."/>
            <person name="Lucas S."/>
            <person name="Salamov A.A."/>
            <person name="Bradshaw R.E."/>
            <person name="Ciuffetti L."/>
            <person name="Hamelin R.C."/>
            <person name="Kema G.H.J."/>
            <person name="Lawrence C."/>
            <person name="Scott J.A."/>
            <person name="Spatafora J.W."/>
            <person name="Turgeon B.G."/>
            <person name="de Wit P.J.G.M."/>
            <person name="Zhong S."/>
            <person name="Goodwin S.B."/>
            <person name="Grigoriev I.V."/>
        </authorList>
    </citation>
    <scope>NUCLEOTIDE SEQUENCE [LARGE SCALE GENOMIC DNA]</scope>
    <source>
        <strain evidence="2 3">CIRAD86</strain>
    </source>
</reference>
<name>M3AP58_PSEFD</name>
<dbReference type="RefSeq" id="XP_007923676.1">
    <property type="nucleotide sequence ID" value="XM_007925485.1"/>
</dbReference>
<dbReference type="AlphaFoldDB" id="M3AP58"/>
<dbReference type="GeneID" id="19337098"/>
<evidence type="ECO:0000313" key="3">
    <source>
        <dbReference type="Proteomes" id="UP000016932"/>
    </source>
</evidence>
<sequence>MKQKLMQQEGTHVDLKIGEKNKTAARRSTIHRSLPLGDKTGSALPGRRWQLVLADGIRLPSSSRRQLTWFCDVRMC</sequence>
<dbReference type="KEGG" id="pfj:MYCFIDRAFT_210490"/>
<accession>M3AP58</accession>
<proteinExistence type="predicted"/>